<evidence type="ECO:0000256" key="1">
    <source>
        <dbReference type="SAM" id="Coils"/>
    </source>
</evidence>
<dbReference type="AlphaFoldDB" id="A0A1Y2HSZ5"/>
<dbReference type="Proteomes" id="UP000193411">
    <property type="component" value="Unassembled WGS sequence"/>
</dbReference>
<proteinExistence type="predicted"/>
<comment type="caution">
    <text evidence="3">The sequence shown here is derived from an EMBL/GenBank/DDBJ whole genome shotgun (WGS) entry which is preliminary data.</text>
</comment>
<keyword evidence="1" id="KW-0175">Coiled coil</keyword>
<accession>A0A1Y2HSZ5</accession>
<name>A0A1Y2HSZ5_9FUNG</name>
<dbReference type="OrthoDB" id="2129492at2759"/>
<dbReference type="PANTHER" id="PTHR14845:SF0">
    <property type="entry name" value="DUF4515 DOMAIN-CONTAINING PROTEIN"/>
    <property type="match status" value="1"/>
</dbReference>
<evidence type="ECO:0000256" key="2">
    <source>
        <dbReference type="SAM" id="MobiDB-lite"/>
    </source>
</evidence>
<feature type="coiled-coil region" evidence="1">
    <location>
        <begin position="90"/>
        <end position="230"/>
    </location>
</feature>
<feature type="region of interest" description="Disordered" evidence="2">
    <location>
        <begin position="1"/>
        <end position="29"/>
    </location>
</feature>
<feature type="region of interest" description="Disordered" evidence="2">
    <location>
        <begin position="495"/>
        <end position="534"/>
    </location>
</feature>
<feature type="compositionally biased region" description="Basic residues" evidence="2">
    <location>
        <begin position="1"/>
        <end position="10"/>
    </location>
</feature>
<sequence length="534" mass="58567">MGKKSKKSASKSKSGKESAANRSESAEAAVTAEREALARRQLLIATLKAAAPTLAEELGDMNEIQLRERYVDGCGLSCMDLARVELTVGAVRSKGRLRELDDELHEYKELVEECKKENEDLRQEIEDAQRDSAEYTAYLLLKRAEKQAVIDRMQGDHAQSLAEYQRKRTELETKLSKEAQDLTEKIAVLQEKLDSKNQEIVSLSDVLHQRQRHETQLSELKSALEAAQATHTRQVLALERTLLEERVRVQRRNAARVAAMQAAAQHQALTSLAEHTSELSTENERMAAELKEAVARTQAMQRERTRLEEECKRLEREVEVRERVARVRPGAAGKVEDSVAHRVRQAVSANSAKESLLLQQEREKLDANSPARRIRELSGGKVGTGTNPPESGGSVGASSVKSKQGVHEPKGKPPPSSSRSQRRAKPRSLSVSGASVDSHLPARSLAETTPKDKLTSLRNLLHKPPAALPLDIALDPIQFASDQRLLEKVSAKTAALMPGGGRSKSPVLSLPKVRPHGGSAGSSTCSIPGVIDDD</sequence>
<protein>
    <submittedName>
        <fullName evidence="3">Uncharacterized protein</fullName>
    </submittedName>
</protein>
<organism evidence="3 4">
    <name type="scientific">Catenaria anguillulae PL171</name>
    <dbReference type="NCBI Taxonomy" id="765915"/>
    <lineage>
        <taxon>Eukaryota</taxon>
        <taxon>Fungi</taxon>
        <taxon>Fungi incertae sedis</taxon>
        <taxon>Blastocladiomycota</taxon>
        <taxon>Blastocladiomycetes</taxon>
        <taxon>Blastocladiales</taxon>
        <taxon>Catenariaceae</taxon>
        <taxon>Catenaria</taxon>
    </lineage>
</organism>
<keyword evidence="4" id="KW-1185">Reference proteome</keyword>
<reference evidence="3 4" key="1">
    <citation type="submission" date="2016-07" db="EMBL/GenBank/DDBJ databases">
        <title>Pervasive Adenine N6-methylation of Active Genes in Fungi.</title>
        <authorList>
            <consortium name="DOE Joint Genome Institute"/>
            <person name="Mondo S.J."/>
            <person name="Dannebaum R.O."/>
            <person name="Kuo R.C."/>
            <person name="Labutti K."/>
            <person name="Haridas S."/>
            <person name="Kuo A."/>
            <person name="Salamov A."/>
            <person name="Ahrendt S.R."/>
            <person name="Lipzen A."/>
            <person name="Sullivan W."/>
            <person name="Andreopoulos W.B."/>
            <person name="Clum A."/>
            <person name="Lindquist E."/>
            <person name="Daum C."/>
            <person name="Ramamoorthy G.K."/>
            <person name="Gryganskyi A."/>
            <person name="Culley D."/>
            <person name="Magnuson J.K."/>
            <person name="James T.Y."/>
            <person name="O'Malley M.A."/>
            <person name="Stajich J.E."/>
            <person name="Spatafora J.W."/>
            <person name="Visel A."/>
            <person name="Grigoriev I.V."/>
        </authorList>
    </citation>
    <scope>NUCLEOTIDE SEQUENCE [LARGE SCALE GENOMIC DNA]</scope>
    <source>
        <strain evidence="3 4">PL171</strain>
    </source>
</reference>
<dbReference type="EMBL" id="MCFL01000011">
    <property type="protein sequence ID" value="ORZ37718.1"/>
    <property type="molecule type" value="Genomic_DNA"/>
</dbReference>
<evidence type="ECO:0000313" key="4">
    <source>
        <dbReference type="Proteomes" id="UP000193411"/>
    </source>
</evidence>
<feature type="compositionally biased region" description="Low complexity" evidence="2">
    <location>
        <begin position="17"/>
        <end position="29"/>
    </location>
</feature>
<dbReference type="PANTHER" id="PTHR14845">
    <property type="entry name" value="COILED-COIL DOMAIN-CONTAINING 166"/>
    <property type="match status" value="1"/>
</dbReference>
<feature type="coiled-coil region" evidence="1">
    <location>
        <begin position="283"/>
        <end position="324"/>
    </location>
</feature>
<gene>
    <name evidence="3" type="ORF">BCR44DRAFT_1497757</name>
</gene>
<feature type="region of interest" description="Disordered" evidence="2">
    <location>
        <begin position="354"/>
        <end position="451"/>
    </location>
</feature>
<evidence type="ECO:0000313" key="3">
    <source>
        <dbReference type="EMBL" id="ORZ37718.1"/>
    </source>
</evidence>